<protein>
    <recommendedName>
        <fullName evidence="4">LamG-like jellyroll fold domain-containing protein</fullName>
    </recommendedName>
</protein>
<dbReference type="Gene3D" id="2.60.120.200">
    <property type="match status" value="1"/>
</dbReference>
<dbReference type="Proteomes" id="UP001416858">
    <property type="component" value="Unassembled WGS sequence"/>
</dbReference>
<keyword evidence="6" id="KW-1185">Reference proteome</keyword>
<keyword evidence="2" id="KW-1015">Disulfide bond</keyword>
<keyword evidence="1" id="KW-0732">Signal</keyword>
<evidence type="ECO:0000256" key="2">
    <source>
        <dbReference type="ARBA" id="ARBA00023157"/>
    </source>
</evidence>
<accession>A0ABP9VZB4</accession>
<dbReference type="EMBL" id="BAABRO010000023">
    <property type="protein sequence ID" value="GAA5510474.1"/>
    <property type="molecule type" value="Genomic_DNA"/>
</dbReference>
<dbReference type="RefSeq" id="WP_345688415.1">
    <property type="nucleotide sequence ID" value="NZ_BAABRO010000023.1"/>
</dbReference>
<feature type="domain" description="LamG-like jellyroll fold" evidence="4">
    <location>
        <begin position="412"/>
        <end position="566"/>
    </location>
</feature>
<feature type="transmembrane region" description="Helical" evidence="3">
    <location>
        <begin position="103"/>
        <end position="125"/>
    </location>
</feature>
<dbReference type="InterPro" id="IPR006558">
    <property type="entry name" value="LamG-like"/>
</dbReference>
<dbReference type="PANTHER" id="PTHR30273:SF2">
    <property type="entry name" value="PROTEIN FECR"/>
    <property type="match status" value="1"/>
</dbReference>
<evidence type="ECO:0000313" key="6">
    <source>
        <dbReference type="Proteomes" id="UP001416858"/>
    </source>
</evidence>
<gene>
    <name evidence="5" type="ORF">Rcae01_05982</name>
</gene>
<reference evidence="5 6" key="1">
    <citation type="submission" date="2024-02" db="EMBL/GenBank/DDBJ databases">
        <title>Rhodopirellula caenicola NBRC 110016.</title>
        <authorList>
            <person name="Ichikawa N."/>
            <person name="Katano-Makiyama Y."/>
            <person name="Hidaka K."/>
        </authorList>
    </citation>
    <scope>NUCLEOTIDE SEQUENCE [LARGE SCALE GENOMIC DNA]</scope>
    <source>
        <strain evidence="5 6">NBRC 110016</strain>
    </source>
</reference>
<name>A0ABP9VZB4_9BACT</name>
<keyword evidence="3" id="KW-1133">Transmembrane helix</keyword>
<sequence length="578" mass="65245">MDAFNPNDFDDLVDRYCAGLLDRESFSRLETMLRDDVERRQQFRETMLTHAALNEIADMYDINQSAVDSHGLSMAAVMDCDPSDTNREAAHSSSRSQSRQLKLTWLMMTLACAASIGIAIFSFLYQPNNGTHAPIQLADPATQEAQLINPPLPPTRLVGNQSIALIKSAVDVNWGPSATPLRVGEVIPNHVLNFESGILEIVFLSGAMVVVEGPAKLDLVSKEKAVLHNGKIRCYVPPAAVGFSIETLDTKYLDMGTEFGVEIKPDGKQELHVFDGEVHVHSLHGDDLPQTVLSGEGLQQKDNNQWARIESDTSQFTNNSDLSLRKTEQERKTFRAWSDYRTKIQHDKDLVVFYDFDSQSQNPQVLKDKSQNAIDGSIVGCEVSSGRWDLKPSLEFKKPSDRVRLNIPGEFEDVSMTTWLRLDGFDRHFNSIFLTDRYDDGHLHWQLKSTGEIDAGIKLANSPRRIFVSKPVLGYEDLGRWIHLAVVVDKKSQTLSHYLNGERVARFDLRTGSEPNVPQEPVNKIRFGKAELGNWSPERKYDSEPVRNLNGRIDEFAIFSRTLSDFEIRELYNQSRPH</sequence>
<evidence type="ECO:0000259" key="4">
    <source>
        <dbReference type="SMART" id="SM00560"/>
    </source>
</evidence>
<comment type="caution">
    <text evidence="5">The sequence shown here is derived from an EMBL/GenBank/DDBJ whole genome shotgun (WGS) entry which is preliminary data.</text>
</comment>
<keyword evidence="3" id="KW-0812">Transmembrane</keyword>
<organism evidence="5 6">
    <name type="scientific">Novipirellula caenicola</name>
    <dbReference type="NCBI Taxonomy" id="1536901"/>
    <lineage>
        <taxon>Bacteria</taxon>
        <taxon>Pseudomonadati</taxon>
        <taxon>Planctomycetota</taxon>
        <taxon>Planctomycetia</taxon>
        <taxon>Pirellulales</taxon>
        <taxon>Pirellulaceae</taxon>
        <taxon>Novipirellula</taxon>
    </lineage>
</organism>
<evidence type="ECO:0000256" key="3">
    <source>
        <dbReference type="SAM" id="Phobius"/>
    </source>
</evidence>
<keyword evidence="3" id="KW-0472">Membrane</keyword>
<dbReference type="InterPro" id="IPR012373">
    <property type="entry name" value="Ferrdict_sens_TM"/>
</dbReference>
<dbReference type="PANTHER" id="PTHR30273">
    <property type="entry name" value="PERIPLASMIC SIGNAL SENSOR AND SIGMA FACTOR ACTIVATOR FECR-RELATED"/>
    <property type="match status" value="1"/>
</dbReference>
<evidence type="ECO:0000256" key="1">
    <source>
        <dbReference type="ARBA" id="ARBA00022729"/>
    </source>
</evidence>
<evidence type="ECO:0000313" key="5">
    <source>
        <dbReference type="EMBL" id="GAA5510474.1"/>
    </source>
</evidence>
<dbReference type="SMART" id="SM00560">
    <property type="entry name" value="LamGL"/>
    <property type="match status" value="1"/>
</dbReference>
<dbReference type="SUPFAM" id="SSF49899">
    <property type="entry name" value="Concanavalin A-like lectins/glucanases"/>
    <property type="match status" value="1"/>
</dbReference>
<proteinExistence type="predicted"/>
<dbReference type="InterPro" id="IPR013320">
    <property type="entry name" value="ConA-like_dom_sf"/>
</dbReference>
<dbReference type="Pfam" id="PF13385">
    <property type="entry name" value="Laminin_G_3"/>
    <property type="match status" value="1"/>
</dbReference>